<protein>
    <submittedName>
        <fullName evidence="1">Uncharacterized protein</fullName>
    </submittedName>
</protein>
<proteinExistence type="predicted"/>
<dbReference type="EMBL" id="BARV01045354">
    <property type="protein sequence ID" value="GAI68038.1"/>
    <property type="molecule type" value="Genomic_DNA"/>
</dbReference>
<evidence type="ECO:0000313" key="1">
    <source>
        <dbReference type="EMBL" id="GAI68038.1"/>
    </source>
</evidence>
<name>X1QII5_9ZZZZ</name>
<dbReference type="AlphaFoldDB" id="X1QII5"/>
<organism evidence="1">
    <name type="scientific">marine sediment metagenome</name>
    <dbReference type="NCBI Taxonomy" id="412755"/>
    <lineage>
        <taxon>unclassified sequences</taxon>
        <taxon>metagenomes</taxon>
        <taxon>ecological metagenomes</taxon>
    </lineage>
</organism>
<reference evidence="1" key="1">
    <citation type="journal article" date="2014" name="Front. Microbiol.">
        <title>High frequency of phylogenetically diverse reductive dehalogenase-homologous genes in deep subseafloor sedimentary metagenomes.</title>
        <authorList>
            <person name="Kawai M."/>
            <person name="Futagami T."/>
            <person name="Toyoda A."/>
            <person name="Takaki Y."/>
            <person name="Nishi S."/>
            <person name="Hori S."/>
            <person name="Arai W."/>
            <person name="Tsubouchi T."/>
            <person name="Morono Y."/>
            <person name="Uchiyama I."/>
            <person name="Ito T."/>
            <person name="Fujiyama A."/>
            <person name="Inagaki F."/>
            <person name="Takami H."/>
        </authorList>
    </citation>
    <scope>NUCLEOTIDE SEQUENCE</scope>
    <source>
        <strain evidence="1">Expedition CK06-06</strain>
    </source>
</reference>
<gene>
    <name evidence="1" type="ORF">S06H3_66494</name>
</gene>
<comment type="caution">
    <text evidence="1">The sequence shown here is derived from an EMBL/GenBank/DDBJ whole genome shotgun (WGS) entry which is preliminary data.</text>
</comment>
<feature type="non-terminal residue" evidence="1">
    <location>
        <position position="57"/>
    </location>
</feature>
<accession>X1QII5</accession>
<sequence>EHYKELQEFMHDKIHDVFNEVAELAKSRSEKKRLRLSKYIKNKLESITNEYTSGKLT</sequence>
<feature type="non-terminal residue" evidence="1">
    <location>
        <position position="1"/>
    </location>
</feature>